<dbReference type="Proteomes" id="UP001497472">
    <property type="component" value="Unassembled WGS sequence"/>
</dbReference>
<name>A0AAV1JJ82_9NEOP</name>
<keyword evidence="4" id="KW-1133">Transmembrane helix</keyword>
<feature type="region of interest" description="Disordered" evidence="3">
    <location>
        <begin position="1"/>
        <end position="53"/>
    </location>
</feature>
<keyword evidence="7" id="KW-1185">Reference proteome</keyword>
<evidence type="ECO:0000256" key="4">
    <source>
        <dbReference type="SAM" id="Phobius"/>
    </source>
</evidence>
<dbReference type="GO" id="GO:1904273">
    <property type="term" value="P:L-alanine import across plasma membrane"/>
    <property type="evidence" value="ECO:0007669"/>
    <property type="project" value="TreeGrafter"/>
</dbReference>
<dbReference type="GO" id="GO:0015173">
    <property type="term" value="F:aromatic amino acid transmembrane transporter activity"/>
    <property type="evidence" value="ECO:0007669"/>
    <property type="project" value="TreeGrafter"/>
</dbReference>
<dbReference type="InterPro" id="IPR031984">
    <property type="entry name" value="SLC3A2_N"/>
</dbReference>
<feature type="compositionally biased region" description="Basic and acidic residues" evidence="3">
    <location>
        <begin position="33"/>
        <end position="53"/>
    </location>
</feature>
<evidence type="ECO:0000256" key="1">
    <source>
        <dbReference type="ARBA" id="ARBA00001657"/>
    </source>
</evidence>
<evidence type="ECO:0000259" key="5">
    <source>
        <dbReference type="SMART" id="SM00642"/>
    </source>
</evidence>
<keyword evidence="4" id="KW-0812">Transmembrane</keyword>
<reference evidence="6 7" key="1">
    <citation type="submission" date="2023-11" db="EMBL/GenBank/DDBJ databases">
        <authorList>
            <person name="Okamura Y."/>
        </authorList>
    </citation>
    <scope>NUCLEOTIDE SEQUENCE [LARGE SCALE GENOMIC DNA]</scope>
</reference>
<comment type="caution">
    <text evidence="6">The sequence shown here is derived from an EMBL/GenBank/DDBJ whole genome shotgun (WGS) entry which is preliminary data.</text>
</comment>
<protein>
    <recommendedName>
        <fullName evidence="2">alpha-glucosidase</fullName>
        <ecNumber evidence="2">3.2.1.20</ecNumber>
    </recommendedName>
</protein>
<dbReference type="Pfam" id="PF16028">
    <property type="entry name" value="SLC3A2_N"/>
    <property type="match status" value="1"/>
</dbReference>
<dbReference type="InterPro" id="IPR045857">
    <property type="entry name" value="O16G_dom_2"/>
</dbReference>
<dbReference type="EC" id="3.2.1.20" evidence="2"/>
<dbReference type="PANTHER" id="PTHR46673">
    <property type="entry name" value="4F2 CELL-SURFACE ANTIGEN HEAVY CHAIN"/>
    <property type="match status" value="1"/>
</dbReference>
<dbReference type="GO" id="GO:0015190">
    <property type="term" value="F:L-leucine transmembrane transporter activity"/>
    <property type="evidence" value="ECO:0007669"/>
    <property type="project" value="TreeGrafter"/>
</dbReference>
<dbReference type="GO" id="GO:0016324">
    <property type="term" value="C:apical plasma membrane"/>
    <property type="evidence" value="ECO:0007669"/>
    <property type="project" value="TreeGrafter"/>
</dbReference>
<dbReference type="AlphaFoldDB" id="A0AAV1JJ82"/>
<accession>A0AAV1JJ82</accession>
<dbReference type="GO" id="GO:0004558">
    <property type="term" value="F:alpha-1,4-glucosidase activity"/>
    <property type="evidence" value="ECO:0007669"/>
    <property type="project" value="UniProtKB-EC"/>
</dbReference>
<dbReference type="Gene3D" id="3.20.20.80">
    <property type="entry name" value="Glycosidases"/>
    <property type="match status" value="1"/>
</dbReference>
<feature type="domain" description="Glycosyl hydrolase family 13 catalytic" evidence="5">
    <location>
        <begin position="155"/>
        <end position="506"/>
    </location>
</feature>
<dbReference type="SUPFAM" id="SSF51445">
    <property type="entry name" value="(Trans)glycosidases"/>
    <property type="match status" value="1"/>
</dbReference>
<dbReference type="Pfam" id="PF00128">
    <property type="entry name" value="Alpha-amylase"/>
    <property type="match status" value="1"/>
</dbReference>
<evidence type="ECO:0000256" key="3">
    <source>
        <dbReference type="SAM" id="MobiDB-lite"/>
    </source>
</evidence>
<dbReference type="InterPro" id="IPR006047">
    <property type="entry name" value="GH13_cat_dom"/>
</dbReference>
<dbReference type="InterPro" id="IPR042280">
    <property type="entry name" value="SLC3A2"/>
</dbReference>
<evidence type="ECO:0000256" key="2">
    <source>
        <dbReference type="ARBA" id="ARBA00012741"/>
    </source>
</evidence>
<keyword evidence="4" id="KW-0472">Membrane</keyword>
<dbReference type="SMART" id="SM00642">
    <property type="entry name" value="Aamy"/>
    <property type="match status" value="1"/>
</dbReference>
<evidence type="ECO:0000313" key="7">
    <source>
        <dbReference type="Proteomes" id="UP001497472"/>
    </source>
</evidence>
<dbReference type="GO" id="GO:0005975">
    <property type="term" value="P:carbohydrate metabolic process"/>
    <property type="evidence" value="ECO:0007669"/>
    <property type="project" value="InterPro"/>
</dbReference>
<comment type="catalytic activity">
    <reaction evidence="1">
        <text>Hydrolysis of terminal, non-reducing (1-&gt;4)-linked alpha-D-glucose residues with release of alpha-D-glucose.</text>
        <dbReference type="EC" id="3.2.1.20"/>
    </reaction>
</comment>
<dbReference type="GO" id="GO:0015823">
    <property type="term" value="P:phenylalanine transport"/>
    <property type="evidence" value="ECO:0007669"/>
    <property type="project" value="TreeGrafter"/>
</dbReference>
<dbReference type="GO" id="GO:0015180">
    <property type="term" value="F:L-alanine transmembrane transporter activity"/>
    <property type="evidence" value="ECO:0007669"/>
    <property type="project" value="TreeGrafter"/>
</dbReference>
<organism evidence="6 7">
    <name type="scientific">Leptosia nina</name>
    <dbReference type="NCBI Taxonomy" id="320188"/>
    <lineage>
        <taxon>Eukaryota</taxon>
        <taxon>Metazoa</taxon>
        <taxon>Ecdysozoa</taxon>
        <taxon>Arthropoda</taxon>
        <taxon>Hexapoda</taxon>
        <taxon>Insecta</taxon>
        <taxon>Pterygota</taxon>
        <taxon>Neoptera</taxon>
        <taxon>Endopterygota</taxon>
        <taxon>Lepidoptera</taxon>
        <taxon>Glossata</taxon>
        <taxon>Ditrysia</taxon>
        <taxon>Papilionoidea</taxon>
        <taxon>Pieridae</taxon>
        <taxon>Pierinae</taxon>
        <taxon>Leptosia</taxon>
    </lineage>
</organism>
<gene>
    <name evidence="6" type="ORF">LNINA_LOCUS8822</name>
</gene>
<dbReference type="Gene3D" id="3.90.400.10">
    <property type="entry name" value="Oligo-1,6-glucosidase, Domain 2"/>
    <property type="match status" value="1"/>
</dbReference>
<dbReference type="InterPro" id="IPR017853">
    <property type="entry name" value="GH"/>
</dbReference>
<dbReference type="GO" id="GO:0016323">
    <property type="term" value="C:basolateral plasma membrane"/>
    <property type="evidence" value="ECO:0007669"/>
    <property type="project" value="TreeGrafter"/>
</dbReference>
<proteinExistence type="predicted"/>
<dbReference type="PANTHER" id="PTHR46673:SF1">
    <property type="entry name" value="4F2 CELL-SURFACE ANTIGEN HEAVY CHAIN"/>
    <property type="match status" value="1"/>
</dbReference>
<sequence>MSESRKNHLSIDGGQVKEDEHVSSYKPIPENDGDFRTSKTSLKKEKGSGDEAEEKLLAKEDEAKIVTRVDMADAKYVVEDHRNGDAKIELDANKRQFTGLTKEELMKYADDPFWVRLRWFMFVLFWAMWLCMLAGAVAIIIRAPKCAPPQPRTWFEKGPLVDVAAVEDYNAIDLPLLQSSKVAAVFAPSCQDTYSVLDDENVACLTQFKDFVGKAKAAGVKVIVDLTANFVSTSHKWFQLSENRSTGYDDYFTWRASTEFDSNGNDSTPKPPNKWVSTLNEPAWTLSKKRGEFYLHQYAADQADLNFHNPAVVKEFDAVIKIWMKAGADGIRLQKARTLVVNNTDVANANEQPRRGRGSVPGADHTQYAFYQHKYTADLPALDQLFAHWTHLADSFYATPSAGESVFTLAEAEQPEWFLLDRNSTSLRPAFAAPLPIIDANAAAASLNERVTRWPLIQLKSEEPSVELAAFSMLLPAAPVIAIDQLQGVENDTSAVALISSLAPLRSDASIEHGLYKISAVPVVNSTSTMLACARWKTGHTGYLSVYNPGDTARANLTEMPALPESLTVYHLSSTAQFYTNYTINTEVGVDNILVPSKAALILSYVPKTSVEQ</sequence>
<dbReference type="GO" id="GO:1903801">
    <property type="term" value="P:L-leucine import across plasma membrane"/>
    <property type="evidence" value="ECO:0007669"/>
    <property type="project" value="TreeGrafter"/>
</dbReference>
<feature type="transmembrane region" description="Helical" evidence="4">
    <location>
        <begin position="119"/>
        <end position="141"/>
    </location>
</feature>
<dbReference type="EMBL" id="CAVLEF010000039">
    <property type="protein sequence ID" value="CAK1549535.1"/>
    <property type="molecule type" value="Genomic_DNA"/>
</dbReference>
<evidence type="ECO:0000313" key="6">
    <source>
        <dbReference type="EMBL" id="CAK1549535.1"/>
    </source>
</evidence>